<keyword evidence="2" id="KW-1185">Reference proteome</keyword>
<evidence type="ECO:0000313" key="2">
    <source>
        <dbReference type="Proteomes" id="UP001328107"/>
    </source>
</evidence>
<organism evidence="1 2">
    <name type="scientific">Pristionchus mayeri</name>
    <dbReference type="NCBI Taxonomy" id="1317129"/>
    <lineage>
        <taxon>Eukaryota</taxon>
        <taxon>Metazoa</taxon>
        <taxon>Ecdysozoa</taxon>
        <taxon>Nematoda</taxon>
        <taxon>Chromadorea</taxon>
        <taxon>Rhabditida</taxon>
        <taxon>Rhabditina</taxon>
        <taxon>Diplogasteromorpha</taxon>
        <taxon>Diplogasteroidea</taxon>
        <taxon>Neodiplogasteridae</taxon>
        <taxon>Pristionchus</taxon>
    </lineage>
</organism>
<sequence length="286" mass="33828">MKRFSIRFGYNSRENLKLERKEEEMDFGELIGITDRLFDRVYTTCVEMYDIDFNIGFADFAIQLLDRCLYENLCLILNEIEFNEKAIEFLRRLGRNRCKKTNLNLNNILIDEAVLLSLFPLKRLIININPDHWHYFSKSPFVSEETFVELVRRGHAYVNIPVIVAAENTLEEIKKIIEDSLWKQTIVFEVTRDAVEKFLIALGFNVERGEKNRLRVFKEIARNGKDGSHKEVHLMKRRNEGTSWSGDFSLQFEKSTISAKQNLYEHPWTYTFEIRNCAIVDENHNK</sequence>
<protein>
    <submittedName>
        <fullName evidence="1">Uncharacterized protein</fullName>
    </submittedName>
</protein>
<proteinExistence type="predicted"/>
<name>A0AAN5CZ53_9BILA</name>
<evidence type="ECO:0000313" key="1">
    <source>
        <dbReference type="EMBL" id="GMR52687.1"/>
    </source>
</evidence>
<gene>
    <name evidence="1" type="ORF">PMAYCL1PPCAC_22882</name>
</gene>
<dbReference type="Proteomes" id="UP001328107">
    <property type="component" value="Unassembled WGS sequence"/>
</dbReference>
<reference evidence="2" key="1">
    <citation type="submission" date="2022-10" db="EMBL/GenBank/DDBJ databases">
        <title>Genome assembly of Pristionchus species.</title>
        <authorList>
            <person name="Yoshida K."/>
            <person name="Sommer R.J."/>
        </authorList>
    </citation>
    <scope>NUCLEOTIDE SEQUENCE [LARGE SCALE GENOMIC DNA]</scope>
    <source>
        <strain evidence="2">RS5460</strain>
    </source>
</reference>
<comment type="caution">
    <text evidence="1">The sequence shown here is derived from an EMBL/GenBank/DDBJ whole genome shotgun (WGS) entry which is preliminary data.</text>
</comment>
<dbReference type="AlphaFoldDB" id="A0AAN5CZ53"/>
<accession>A0AAN5CZ53</accession>
<dbReference type="EMBL" id="BTRK01000005">
    <property type="protein sequence ID" value="GMR52687.1"/>
    <property type="molecule type" value="Genomic_DNA"/>
</dbReference>